<sequence>MDLSAIALSGQANVAISSPPVQYGVGLTSAASASVSSSSSPIISDQTSNPVAPANVNAGSPSSQANETDSLRKSAAALNQNSQPHFGSIEYTVDQQSDKMVLRVVDQETKQVLLQIPSKVALILSETIGSGGAGNLIHESA</sequence>
<keyword evidence="2" id="KW-0282">Flagellum</keyword>
<evidence type="ECO:0000313" key="2">
    <source>
        <dbReference type="EMBL" id="MBC3861398.1"/>
    </source>
</evidence>
<dbReference type="RefSeq" id="WP_186911329.1">
    <property type="nucleotide sequence ID" value="NZ_JACOFV010000003.1"/>
</dbReference>
<protein>
    <submittedName>
        <fullName evidence="2">Flagellar protein FlaG</fullName>
    </submittedName>
</protein>
<feature type="region of interest" description="Disordered" evidence="1">
    <location>
        <begin position="37"/>
        <end position="82"/>
    </location>
</feature>
<dbReference type="InterPro" id="IPR005186">
    <property type="entry name" value="FlaG"/>
</dbReference>
<keyword evidence="2" id="KW-0966">Cell projection</keyword>
<reference evidence="2" key="1">
    <citation type="submission" date="2020-08" db="EMBL/GenBank/DDBJ databases">
        <title>Novel species isolated from subtropical streams in China.</title>
        <authorList>
            <person name="Lu H."/>
        </authorList>
    </citation>
    <scope>NUCLEOTIDE SEQUENCE</scope>
    <source>
        <strain evidence="2">KACC 12607</strain>
    </source>
</reference>
<dbReference type="Gene3D" id="3.30.160.170">
    <property type="entry name" value="FlaG-like"/>
    <property type="match status" value="1"/>
</dbReference>
<proteinExistence type="predicted"/>
<gene>
    <name evidence="2" type="ORF">H8K32_04740</name>
</gene>
<dbReference type="InterPro" id="IPR035924">
    <property type="entry name" value="FlaG-like_sf"/>
</dbReference>
<dbReference type="Proteomes" id="UP000634011">
    <property type="component" value="Unassembled WGS sequence"/>
</dbReference>
<dbReference type="AlphaFoldDB" id="A0A923HMK6"/>
<comment type="caution">
    <text evidence="2">The sequence shown here is derived from an EMBL/GenBank/DDBJ whole genome shotgun (WGS) entry which is preliminary data.</text>
</comment>
<feature type="compositionally biased region" description="Polar residues" evidence="1">
    <location>
        <begin position="41"/>
        <end position="50"/>
    </location>
</feature>
<dbReference type="Pfam" id="PF03646">
    <property type="entry name" value="FlaG"/>
    <property type="match status" value="1"/>
</dbReference>
<evidence type="ECO:0000313" key="3">
    <source>
        <dbReference type="Proteomes" id="UP000634011"/>
    </source>
</evidence>
<name>A0A923HMK6_9BURK</name>
<dbReference type="SUPFAM" id="SSF160214">
    <property type="entry name" value="FlaG-like"/>
    <property type="match status" value="1"/>
</dbReference>
<keyword evidence="2" id="KW-0969">Cilium</keyword>
<dbReference type="EMBL" id="JACOFV010000003">
    <property type="protein sequence ID" value="MBC3861398.1"/>
    <property type="molecule type" value="Genomic_DNA"/>
</dbReference>
<evidence type="ECO:0000256" key="1">
    <source>
        <dbReference type="SAM" id="MobiDB-lite"/>
    </source>
</evidence>
<organism evidence="2 3">
    <name type="scientific">Undibacterium jejuense</name>
    <dbReference type="NCBI Taxonomy" id="1344949"/>
    <lineage>
        <taxon>Bacteria</taxon>
        <taxon>Pseudomonadati</taxon>
        <taxon>Pseudomonadota</taxon>
        <taxon>Betaproteobacteria</taxon>
        <taxon>Burkholderiales</taxon>
        <taxon>Oxalobacteraceae</taxon>
        <taxon>Undibacterium</taxon>
    </lineage>
</organism>
<feature type="compositionally biased region" description="Polar residues" evidence="1">
    <location>
        <begin position="57"/>
        <end position="68"/>
    </location>
</feature>
<accession>A0A923HMK6</accession>
<keyword evidence="3" id="KW-1185">Reference proteome</keyword>